<feature type="compositionally biased region" description="Basic residues" evidence="1">
    <location>
        <begin position="91"/>
        <end position="114"/>
    </location>
</feature>
<feature type="compositionally biased region" description="Polar residues" evidence="1">
    <location>
        <begin position="15"/>
        <end position="24"/>
    </location>
</feature>
<reference evidence="2" key="4">
    <citation type="submission" date="2019-03" db="UniProtKB">
        <authorList>
            <consortium name="EnsemblPlants"/>
        </authorList>
    </citation>
    <scope>IDENTIFICATION</scope>
</reference>
<evidence type="ECO:0000313" key="2">
    <source>
        <dbReference type="EnsemblPlants" id="AET7Gv21225500.8"/>
    </source>
</evidence>
<dbReference type="Proteomes" id="UP000015105">
    <property type="component" value="Chromosome 7D"/>
</dbReference>
<dbReference type="AlphaFoldDB" id="A0A453T420"/>
<accession>A0A453T420</accession>
<evidence type="ECO:0000313" key="3">
    <source>
        <dbReference type="Proteomes" id="UP000015105"/>
    </source>
</evidence>
<feature type="region of interest" description="Disordered" evidence="1">
    <location>
        <begin position="147"/>
        <end position="217"/>
    </location>
</feature>
<reference evidence="2" key="3">
    <citation type="journal article" date="2017" name="Nature">
        <title>Genome sequence of the progenitor of the wheat D genome Aegilops tauschii.</title>
        <authorList>
            <person name="Luo M.C."/>
            <person name="Gu Y.Q."/>
            <person name="Puiu D."/>
            <person name="Wang H."/>
            <person name="Twardziok S.O."/>
            <person name="Deal K.R."/>
            <person name="Huo N."/>
            <person name="Zhu T."/>
            <person name="Wang L."/>
            <person name="Wang Y."/>
            <person name="McGuire P.E."/>
            <person name="Liu S."/>
            <person name="Long H."/>
            <person name="Ramasamy R.K."/>
            <person name="Rodriguez J.C."/>
            <person name="Van S.L."/>
            <person name="Yuan L."/>
            <person name="Wang Z."/>
            <person name="Xia Z."/>
            <person name="Xiao L."/>
            <person name="Anderson O.D."/>
            <person name="Ouyang S."/>
            <person name="Liang Y."/>
            <person name="Zimin A.V."/>
            <person name="Pertea G."/>
            <person name="Qi P."/>
            <person name="Bennetzen J.L."/>
            <person name="Dai X."/>
            <person name="Dawson M.W."/>
            <person name="Muller H.G."/>
            <person name="Kugler K."/>
            <person name="Rivarola-Duarte L."/>
            <person name="Spannagl M."/>
            <person name="Mayer K.F.X."/>
            <person name="Lu F.H."/>
            <person name="Bevan M.W."/>
            <person name="Leroy P."/>
            <person name="Li P."/>
            <person name="You F.M."/>
            <person name="Sun Q."/>
            <person name="Liu Z."/>
            <person name="Lyons E."/>
            <person name="Wicker T."/>
            <person name="Salzberg S.L."/>
            <person name="Devos K.M."/>
            <person name="Dvorak J."/>
        </authorList>
    </citation>
    <scope>NUCLEOTIDE SEQUENCE [LARGE SCALE GENOMIC DNA]</scope>
    <source>
        <strain evidence="2">cv. AL8/78</strain>
    </source>
</reference>
<evidence type="ECO:0000256" key="1">
    <source>
        <dbReference type="SAM" id="MobiDB-lite"/>
    </source>
</evidence>
<feature type="region of interest" description="Disordered" evidence="1">
    <location>
        <begin position="15"/>
        <end position="119"/>
    </location>
</feature>
<name>A0A453T420_AEGTS</name>
<feature type="compositionally biased region" description="Basic residues" evidence="1">
    <location>
        <begin position="181"/>
        <end position="195"/>
    </location>
</feature>
<sequence>LLFIICRRPLCSTIPSTPAPSTCSRIPAISPPTHSTSALTHHREPEDGHRRQREGQGEARRQRQVRVPVVQGRPAVPRRPRRPLPQSRQVRAARRRRRPRLPGRRSRVPRRRGTHPPPCLVLLPFPRFLCSRSHCFLFLSNSDPGARWERGAGQQEEPDRAAPHPAGGAQRRGAEPAAGLGHHRRRRGAAQHPHHAPPQEGRQGQGRHRLRFPGVLD</sequence>
<feature type="compositionally biased region" description="Basic and acidic residues" evidence="1">
    <location>
        <begin position="41"/>
        <end position="61"/>
    </location>
</feature>
<dbReference type="Gramene" id="AET7Gv21225500.8">
    <property type="protein sequence ID" value="AET7Gv21225500.8"/>
    <property type="gene ID" value="AET7Gv21225500"/>
</dbReference>
<organism evidence="2 3">
    <name type="scientific">Aegilops tauschii subsp. strangulata</name>
    <name type="common">Goatgrass</name>
    <dbReference type="NCBI Taxonomy" id="200361"/>
    <lineage>
        <taxon>Eukaryota</taxon>
        <taxon>Viridiplantae</taxon>
        <taxon>Streptophyta</taxon>
        <taxon>Embryophyta</taxon>
        <taxon>Tracheophyta</taxon>
        <taxon>Spermatophyta</taxon>
        <taxon>Magnoliopsida</taxon>
        <taxon>Liliopsida</taxon>
        <taxon>Poales</taxon>
        <taxon>Poaceae</taxon>
        <taxon>BOP clade</taxon>
        <taxon>Pooideae</taxon>
        <taxon>Triticodae</taxon>
        <taxon>Triticeae</taxon>
        <taxon>Triticinae</taxon>
        <taxon>Aegilops</taxon>
    </lineage>
</organism>
<reference evidence="2" key="5">
    <citation type="journal article" date="2021" name="G3 (Bethesda)">
        <title>Aegilops tauschii genome assembly Aet v5.0 features greater sequence contiguity and improved annotation.</title>
        <authorList>
            <person name="Wang L."/>
            <person name="Zhu T."/>
            <person name="Rodriguez J.C."/>
            <person name="Deal K.R."/>
            <person name="Dubcovsky J."/>
            <person name="McGuire P.E."/>
            <person name="Lux T."/>
            <person name="Spannagl M."/>
            <person name="Mayer K.F.X."/>
            <person name="Baldrich P."/>
            <person name="Meyers B.C."/>
            <person name="Huo N."/>
            <person name="Gu Y.Q."/>
            <person name="Zhou H."/>
            <person name="Devos K.M."/>
            <person name="Bennetzen J.L."/>
            <person name="Unver T."/>
            <person name="Budak H."/>
            <person name="Gulick P.J."/>
            <person name="Galiba G."/>
            <person name="Kalapos B."/>
            <person name="Nelson D.R."/>
            <person name="Li P."/>
            <person name="You F.M."/>
            <person name="Luo M.C."/>
            <person name="Dvorak J."/>
        </authorList>
    </citation>
    <scope>NUCLEOTIDE SEQUENCE [LARGE SCALE GENOMIC DNA]</scope>
    <source>
        <strain evidence="2">cv. AL8/78</strain>
    </source>
</reference>
<keyword evidence="3" id="KW-1185">Reference proteome</keyword>
<dbReference type="EnsemblPlants" id="AET7Gv21225500.8">
    <property type="protein sequence ID" value="AET7Gv21225500.8"/>
    <property type="gene ID" value="AET7Gv21225500"/>
</dbReference>
<protein>
    <submittedName>
        <fullName evidence="2">Uncharacterized protein</fullName>
    </submittedName>
</protein>
<feature type="compositionally biased region" description="Low complexity" evidence="1">
    <location>
        <begin position="65"/>
        <end position="75"/>
    </location>
</feature>
<proteinExistence type="predicted"/>
<reference evidence="3" key="2">
    <citation type="journal article" date="2017" name="Nat. Plants">
        <title>The Aegilops tauschii genome reveals multiple impacts of transposons.</title>
        <authorList>
            <person name="Zhao G."/>
            <person name="Zou C."/>
            <person name="Li K."/>
            <person name="Wang K."/>
            <person name="Li T."/>
            <person name="Gao L."/>
            <person name="Zhang X."/>
            <person name="Wang H."/>
            <person name="Yang Z."/>
            <person name="Liu X."/>
            <person name="Jiang W."/>
            <person name="Mao L."/>
            <person name="Kong X."/>
            <person name="Jiao Y."/>
            <person name="Jia J."/>
        </authorList>
    </citation>
    <scope>NUCLEOTIDE SEQUENCE [LARGE SCALE GENOMIC DNA]</scope>
    <source>
        <strain evidence="3">cv. AL8/78</strain>
    </source>
</reference>
<reference evidence="3" key="1">
    <citation type="journal article" date="2014" name="Science">
        <title>Ancient hybridizations among the ancestral genomes of bread wheat.</title>
        <authorList>
            <consortium name="International Wheat Genome Sequencing Consortium,"/>
            <person name="Marcussen T."/>
            <person name="Sandve S.R."/>
            <person name="Heier L."/>
            <person name="Spannagl M."/>
            <person name="Pfeifer M."/>
            <person name="Jakobsen K.S."/>
            <person name="Wulff B.B."/>
            <person name="Steuernagel B."/>
            <person name="Mayer K.F."/>
            <person name="Olsen O.A."/>
        </authorList>
    </citation>
    <scope>NUCLEOTIDE SEQUENCE [LARGE SCALE GENOMIC DNA]</scope>
    <source>
        <strain evidence="3">cv. AL8/78</strain>
    </source>
</reference>